<dbReference type="AlphaFoldDB" id="C1NAB0"/>
<dbReference type="RefSeq" id="XP_003064874.1">
    <property type="nucleotide sequence ID" value="XM_003064828.1"/>
</dbReference>
<dbReference type="KEGG" id="mpp:MICPUCDRAFT_54826"/>
<proteinExistence type="predicted"/>
<keyword evidence="1" id="KW-0812">Transmembrane</keyword>
<accession>C1NAB0</accession>
<keyword evidence="1" id="KW-0472">Membrane</keyword>
<keyword evidence="3" id="KW-1185">Reference proteome</keyword>
<dbReference type="EMBL" id="GG663753">
    <property type="protein sequence ID" value="EEH50854.1"/>
    <property type="molecule type" value="Genomic_DNA"/>
</dbReference>
<dbReference type="Proteomes" id="UP000001876">
    <property type="component" value="Unassembled WGS sequence"/>
</dbReference>
<gene>
    <name evidence="2" type="ORF">MICPUCDRAFT_54826</name>
</gene>
<reference evidence="2 3" key="1">
    <citation type="journal article" date="2009" name="Science">
        <title>Green evolution and dynamic adaptations revealed by genomes of the marine picoeukaryotes Micromonas.</title>
        <authorList>
            <person name="Worden A.Z."/>
            <person name="Lee J.H."/>
            <person name="Mock T."/>
            <person name="Rouze P."/>
            <person name="Simmons M.P."/>
            <person name="Aerts A.L."/>
            <person name="Allen A.E."/>
            <person name="Cuvelier M.L."/>
            <person name="Derelle E."/>
            <person name="Everett M.V."/>
            <person name="Foulon E."/>
            <person name="Grimwood J."/>
            <person name="Gundlach H."/>
            <person name="Henrissat B."/>
            <person name="Napoli C."/>
            <person name="McDonald S.M."/>
            <person name="Parker M.S."/>
            <person name="Rombauts S."/>
            <person name="Salamov A."/>
            <person name="Von Dassow P."/>
            <person name="Badger J.H."/>
            <person name="Coutinho P.M."/>
            <person name="Demir E."/>
            <person name="Dubchak I."/>
            <person name="Gentemann C."/>
            <person name="Eikrem W."/>
            <person name="Gready J.E."/>
            <person name="John U."/>
            <person name="Lanier W."/>
            <person name="Lindquist E.A."/>
            <person name="Lucas S."/>
            <person name="Mayer K.F."/>
            <person name="Moreau H."/>
            <person name="Not F."/>
            <person name="Otillar R."/>
            <person name="Panaud O."/>
            <person name="Pangilinan J."/>
            <person name="Paulsen I."/>
            <person name="Piegu B."/>
            <person name="Poliakov A."/>
            <person name="Robbens S."/>
            <person name="Schmutz J."/>
            <person name="Toulza E."/>
            <person name="Wyss T."/>
            <person name="Zelensky A."/>
            <person name="Zhou K."/>
            <person name="Armbrust E.V."/>
            <person name="Bhattacharya D."/>
            <person name="Goodenough U.W."/>
            <person name="Van de Peer Y."/>
            <person name="Grigoriev I.V."/>
        </authorList>
    </citation>
    <scope>NUCLEOTIDE SEQUENCE [LARGE SCALE GENOMIC DNA]</scope>
    <source>
        <strain evidence="2 3">CCMP1545</strain>
    </source>
</reference>
<feature type="transmembrane region" description="Helical" evidence="1">
    <location>
        <begin position="9"/>
        <end position="30"/>
    </location>
</feature>
<organism evidence="3">
    <name type="scientific">Micromonas pusilla (strain CCMP1545)</name>
    <name type="common">Picoplanktonic green alga</name>
    <dbReference type="NCBI Taxonomy" id="564608"/>
    <lineage>
        <taxon>Eukaryota</taxon>
        <taxon>Viridiplantae</taxon>
        <taxon>Chlorophyta</taxon>
        <taxon>Mamiellophyceae</taxon>
        <taxon>Mamiellales</taxon>
        <taxon>Mamiellaceae</taxon>
        <taxon>Micromonas</taxon>
    </lineage>
</organism>
<dbReference type="GeneID" id="9690373"/>
<name>C1NAB0_MICPC</name>
<dbReference type="OrthoDB" id="10261452at2759"/>
<evidence type="ECO:0000313" key="2">
    <source>
        <dbReference type="EMBL" id="EEH50854.1"/>
    </source>
</evidence>
<sequence>MSVRRLRVVVWTCTVHVPVCSTFVLIYFVLRSVIYSSYPQSWRNSSAIAALALCCRLRYAASHNAISSQLVTVIVWLNYFHNLAIWDSSCVCLNAFFYEIVPLSLQILVQNLDRPCISRSTRTRSSRRSVPESFLVFIVGKVKLSTCRRAVLIDYYKTSGTLHYFRHCTISAAPTETN</sequence>
<protein>
    <submittedName>
        <fullName evidence="2">Predicted protein</fullName>
    </submittedName>
</protein>
<evidence type="ECO:0000313" key="3">
    <source>
        <dbReference type="Proteomes" id="UP000001876"/>
    </source>
</evidence>
<evidence type="ECO:0000256" key="1">
    <source>
        <dbReference type="SAM" id="Phobius"/>
    </source>
</evidence>
<keyword evidence="1" id="KW-1133">Transmembrane helix</keyword>